<dbReference type="InterPro" id="IPR038116">
    <property type="entry name" value="TrpR-like_sf"/>
</dbReference>
<organism evidence="1 2">
    <name type="scientific">Candidatus Dojkabacteria bacterium</name>
    <dbReference type="NCBI Taxonomy" id="2099670"/>
    <lineage>
        <taxon>Bacteria</taxon>
        <taxon>Candidatus Dojkabacteria</taxon>
    </lineage>
</organism>
<gene>
    <name evidence="1" type="ORF">KC660_00650</name>
</gene>
<dbReference type="InterPro" id="IPR013368">
    <property type="entry name" value="YecD_YerC"/>
</dbReference>
<name>A0A955RI11_9BACT</name>
<evidence type="ECO:0008006" key="3">
    <source>
        <dbReference type="Google" id="ProtNLM"/>
    </source>
</evidence>
<protein>
    <recommendedName>
        <fullName evidence="3">DNA-binding transcriptional regulator</fullName>
    </recommendedName>
</protein>
<dbReference type="AlphaFoldDB" id="A0A955RI11"/>
<dbReference type="InterPro" id="IPR010921">
    <property type="entry name" value="Trp_repressor/repl_initiator"/>
</dbReference>
<dbReference type="SUPFAM" id="SSF48295">
    <property type="entry name" value="TrpR-like"/>
    <property type="match status" value="1"/>
</dbReference>
<dbReference type="GO" id="GO:0043565">
    <property type="term" value="F:sequence-specific DNA binding"/>
    <property type="evidence" value="ECO:0007669"/>
    <property type="project" value="InterPro"/>
</dbReference>
<reference evidence="1" key="1">
    <citation type="submission" date="2020-04" db="EMBL/GenBank/DDBJ databases">
        <authorList>
            <person name="Zhang T."/>
        </authorList>
    </citation>
    <scope>NUCLEOTIDE SEQUENCE</scope>
    <source>
        <strain evidence="1">HKST-UBA10</strain>
    </source>
</reference>
<dbReference type="EMBL" id="JAGQLG010000022">
    <property type="protein sequence ID" value="MCA9381900.1"/>
    <property type="molecule type" value="Genomic_DNA"/>
</dbReference>
<dbReference type="PIRSF" id="PIRSF012508">
    <property type="entry name" value="YerC"/>
    <property type="match status" value="1"/>
</dbReference>
<dbReference type="Gene3D" id="1.10.1270.10">
    <property type="entry name" value="TrpR-like"/>
    <property type="match status" value="1"/>
</dbReference>
<dbReference type="NCBIfam" id="TIGR02531">
    <property type="entry name" value="yecD_yerC"/>
    <property type="match status" value="1"/>
</dbReference>
<dbReference type="InterPro" id="IPR000831">
    <property type="entry name" value="Trp_repress"/>
</dbReference>
<dbReference type="GO" id="GO:0003700">
    <property type="term" value="F:DNA-binding transcription factor activity"/>
    <property type="evidence" value="ECO:0007669"/>
    <property type="project" value="InterPro"/>
</dbReference>
<dbReference type="Pfam" id="PF01371">
    <property type="entry name" value="Trp_repressor"/>
    <property type="match status" value="1"/>
</dbReference>
<dbReference type="Proteomes" id="UP000782843">
    <property type="component" value="Unassembled WGS sequence"/>
</dbReference>
<proteinExistence type="predicted"/>
<sequence length="96" mass="11041">MANWLNENSKDLFTTIANLNDLEEVANFMRDLLTIKEIDTLSSRWRAARLLQQGVPYTEIEKQTGLSSATIARVNQYREYGMGGYKKALEESEKHD</sequence>
<reference evidence="1" key="2">
    <citation type="journal article" date="2021" name="Microbiome">
        <title>Successional dynamics and alternative stable states in a saline activated sludge microbial community over 9 years.</title>
        <authorList>
            <person name="Wang Y."/>
            <person name="Ye J."/>
            <person name="Ju F."/>
            <person name="Liu L."/>
            <person name="Boyd J.A."/>
            <person name="Deng Y."/>
            <person name="Parks D.H."/>
            <person name="Jiang X."/>
            <person name="Yin X."/>
            <person name="Woodcroft B.J."/>
            <person name="Tyson G.W."/>
            <person name="Hugenholtz P."/>
            <person name="Polz M.F."/>
            <person name="Zhang T."/>
        </authorList>
    </citation>
    <scope>NUCLEOTIDE SEQUENCE</scope>
    <source>
        <strain evidence="1">HKST-UBA10</strain>
    </source>
</reference>
<evidence type="ECO:0000313" key="2">
    <source>
        <dbReference type="Proteomes" id="UP000782843"/>
    </source>
</evidence>
<comment type="caution">
    <text evidence="1">The sequence shown here is derived from an EMBL/GenBank/DDBJ whole genome shotgun (WGS) entry which is preliminary data.</text>
</comment>
<accession>A0A955RI11</accession>
<evidence type="ECO:0000313" key="1">
    <source>
        <dbReference type="EMBL" id="MCA9381900.1"/>
    </source>
</evidence>
<dbReference type="PANTHER" id="PTHR40080">
    <property type="entry name" value="LMO1763 PROTEIN"/>
    <property type="match status" value="1"/>
</dbReference>
<dbReference type="PANTHER" id="PTHR40080:SF1">
    <property type="entry name" value="TRPR-LIKE PROTEIN YERC_YECD"/>
    <property type="match status" value="1"/>
</dbReference>